<comment type="caution">
    <text evidence="1">The sequence shown here is derived from an EMBL/GenBank/DDBJ whole genome shotgun (WGS) entry which is preliminary data.</text>
</comment>
<organism evidence="1 2">
    <name type="scientific">Paenibacillus arenosi</name>
    <dbReference type="NCBI Taxonomy" id="2774142"/>
    <lineage>
        <taxon>Bacteria</taxon>
        <taxon>Bacillati</taxon>
        <taxon>Bacillota</taxon>
        <taxon>Bacilli</taxon>
        <taxon>Bacillales</taxon>
        <taxon>Paenibacillaceae</taxon>
        <taxon>Paenibacillus</taxon>
    </lineage>
</organism>
<protein>
    <submittedName>
        <fullName evidence="1">Uncharacterized protein</fullName>
    </submittedName>
</protein>
<accession>A0ABR9B3Q5</accession>
<dbReference type="Proteomes" id="UP000634529">
    <property type="component" value="Unassembled WGS sequence"/>
</dbReference>
<evidence type="ECO:0000313" key="1">
    <source>
        <dbReference type="EMBL" id="MBD8500062.1"/>
    </source>
</evidence>
<keyword evidence="2" id="KW-1185">Reference proteome</keyword>
<reference evidence="1 2" key="1">
    <citation type="submission" date="2020-09" db="EMBL/GenBank/DDBJ databases">
        <title>Paenibacillus sp. CAU 1523 isolated from sand of Haeundae Beach.</title>
        <authorList>
            <person name="Kim W."/>
        </authorList>
    </citation>
    <scope>NUCLEOTIDE SEQUENCE [LARGE SCALE GENOMIC DNA]</scope>
    <source>
        <strain evidence="1 2">CAU 1523</strain>
    </source>
</reference>
<gene>
    <name evidence="1" type="ORF">IFO66_17365</name>
</gene>
<dbReference type="EMBL" id="JACYTN010000018">
    <property type="protein sequence ID" value="MBD8500062.1"/>
    <property type="molecule type" value="Genomic_DNA"/>
</dbReference>
<evidence type="ECO:0000313" key="2">
    <source>
        <dbReference type="Proteomes" id="UP000634529"/>
    </source>
</evidence>
<name>A0ABR9B3Q5_9BACL</name>
<proteinExistence type="predicted"/>
<dbReference type="RefSeq" id="WP_192026381.1">
    <property type="nucleotide sequence ID" value="NZ_JACYTN010000018.1"/>
</dbReference>
<sequence length="134" mass="14965">MKLNAYLVDSIEVVELEDGDKKIVSSAKVNTVQVPTLPFVNDLKIRIDLSDLVVGEKVKVEVHIFNSEDKLVAFSGVMKIKATKTNLSTWCQMKLVHTSISVHEIRLYANGERIGSEPYNVEFDTVNQKPVCSS</sequence>